<evidence type="ECO:0000256" key="4">
    <source>
        <dbReference type="ARBA" id="ARBA00022527"/>
    </source>
</evidence>
<evidence type="ECO:0000256" key="12">
    <source>
        <dbReference type="ARBA" id="ARBA00022840"/>
    </source>
</evidence>
<keyword evidence="9" id="KW-0430">Lectin</keyword>
<keyword evidence="10" id="KW-0547">Nucleotide-binding</keyword>
<dbReference type="FunFam" id="2.90.10.10:FF:000009">
    <property type="entry name" value="Receptor-like serine/threonine-protein kinase SD1-8"/>
    <property type="match status" value="1"/>
</dbReference>
<dbReference type="InterPro" id="IPR001480">
    <property type="entry name" value="Bulb-type_lectin_dom"/>
</dbReference>
<dbReference type="PANTHER" id="PTHR27002:SF1116">
    <property type="entry name" value="NON-SPECIFIC SERINE_THREONINE PROTEIN KINASE"/>
    <property type="match status" value="1"/>
</dbReference>
<keyword evidence="17" id="KW-0325">Glycoprotein</keyword>
<evidence type="ECO:0000256" key="16">
    <source>
        <dbReference type="ARBA" id="ARBA00023170"/>
    </source>
</evidence>
<dbReference type="CDD" id="cd01098">
    <property type="entry name" value="PAN_AP_plant"/>
    <property type="match status" value="1"/>
</dbReference>
<dbReference type="Pfam" id="PF01453">
    <property type="entry name" value="B_lectin"/>
    <property type="match status" value="1"/>
</dbReference>
<dbReference type="PANTHER" id="PTHR27002">
    <property type="entry name" value="RECEPTOR-LIKE SERINE/THREONINE-PROTEIN KINASE SD1-8"/>
    <property type="match status" value="1"/>
</dbReference>
<evidence type="ECO:0000259" key="21">
    <source>
        <dbReference type="PROSITE" id="PS50011"/>
    </source>
</evidence>
<keyword evidence="3" id="KW-1003">Cell membrane</keyword>
<evidence type="ECO:0000256" key="8">
    <source>
        <dbReference type="ARBA" id="ARBA00022729"/>
    </source>
</evidence>
<dbReference type="KEGG" id="peu:105141833"/>
<evidence type="ECO:0000256" key="2">
    <source>
        <dbReference type="ARBA" id="ARBA00012513"/>
    </source>
</evidence>
<evidence type="ECO:0000256" key="19">
    <source>
        <dbReference type="ARBA" id="ARBA00048679"/>
    </source>
</evidence>
<dbReference type="SMART" id="SM00473">
    <property type="entry name" value="PAN_AP"/>
    <property type="match status" value="1"/>
</dbReference>
<dbReference type="GO" id="GO:0005886">
    <property type="term" value="C:plasma membrane"/>
    <property type="evidence" value="ECO:0007669"/>
    <property type="project" value="UniProtKB-SubCell"/>
</dbReference>
<name>A0AAJ6VFZ3_POPEU</name>
<dbReference type="InterPro" id="IPR008271">
    <property type="entry name" value="Ser/Thr_kinase_AS"/>
</dbReference>
<dbReference type="CDD" id="cd00028">
    <property type="entry name" value="B_lectin"/>
    <property type="match status" value="1"/>
</dbReference>
<evidence type="ECO:0000256" key="20">
    <source>
        <dbReference type="SAM" id="Phobius"/>
    </source>
</evidence>
<feature type="domain" description="Bulb-type lectin" evidence="22">
    <location>
        <begin position="47"/>
        <end position="170"/>
    </location>
</feature>
<feature type="transmembrane region" description="Helical" evidence="20">
    <location>
        <begin position="976"/>
        <end position="998"/>
    </location>
</feature>
<keyword evidence="7 20" id="KW-0812">Transmembrane</keyword>
<evidence type="ECO:0000256" key="18">
    <source>
        <dbReference type="ARBA" id="ARBA00047899"/>
    </source>
</evidence>
<dbReference type="Gene3D" id="2.90.10.10">
    <property type="entry name" value="Bulb-type lectin domain"/>
    <property type="match status" value="1"/>
</dbReference>
<keyword evidence="5" id="KW-0597">Phosphoprotein</keyword>
<keyword evidence="13 20" id="KW-1133">Transmembrane helix</keyword>
<dbReference type="InterPro" id="IPR001245">
    <property type="entry name" value="Ser-Thr/Tyr_kinase_cat_dom"/>
</dbReference>
<dbReference type="Proteomes" id="UP000694918">
    <property type="component" value="Unplaced"/>
</dbReference>
<keyword evidence="16" id="KW-0675">Receptor</keyword>
<dbReference type="InterPro" id="IPR011009">
    <property type="entry name" value="Kinase-like_dom_sf"/>
</dbReference>
<evidence type="ECO:0000256" key="15">
    <source>
        <dbReference type="ARBA" id="ARBA00023157"/>
    </source>
</evidence>
<dbReference type="GO" id="GO:0030246">
    <property type="term" value="F:carbohydrate binding"/>
    <property type="evidence" value="ECO:0007669"/>
    <property type="project" value="UniProtKB-KW"/>
</dbReference>
<keyword evidence="8" id="KW-0732">Signal</keyword>
<dbReference type="Gene3D" id="1.10.510.10">
    <property type="entry name" value="Transferase(Phosphotransferase) domain 1"/>
    <property type="match status" value="1"/>
</dbReference>
<dbReference type="InterPro" id="IPR000719">
    <property type="entry name" value="Prot_kinase_dom"/>
</dbReference>
<dbReference type="SMART" id="SM00220">
    <property type="entry name" value="S_TKc"/>
    <property type="match status" value="1"/>
</dbReference>
<dbReference type="InterPro" id="IPR000858">
    <property type="entry name" value="S_locus_glycoprot_dom"/>
</dbReference>
<dbReference type="GO" id="GO:0048544">
    <property type="term" value="P:recognition of pollen"/>
    <property type="evidence" value="ECO:0007669"/>
    <property type="project" value="InterPro"/>
</dbReference>
<dbReference type="InterPro" id="IPR003609">
    <property type="entry name" value="Pan_app"/>
</dbReference>
<dbReference type="FunFam" id="3.30.200.20:FF:000330">
    <property type="entry name" value="G-type lectin S-receptor-like serine/threonine-protein kinase At4g03230"/>
    <property type="match status" value="1"/>
</dbReference>
<dbReference type="Pfam" id="PF08276">
    <property type="entry name" value="PAN_2"/>
    <property type="match status" value="1"/>
</dbReference>
<evidence type="ECO:0000256" key="13">
    <source>
        <dbReference type="ARBA" id="ARBA00022989"/>
    </source>
</evidence>
<evidence type="ECO:0000256" key="9">
    <source>
        <dbReference type="ARBA" id="ARBA00022734"/>
    </source>
</evidence>
<evidence type="ECO:0000259" key="22">
    <source>
        <dbReference type="PROSITE" id="PS50927"/>
    </source>
</evidence>
<evidence type="ECO:0000256" key="3">
    <source>
        <dbReference type="ARBA" id="ARBA00022475"/>
    </source>
</evidence>
<evidence type="ECO:0000256" key="1">
    <source>
        <dbReference type="ARBA" id="ARBA00004251"/>
    </source>
</evidence>
<evidence type="ECO:0000313" key="25">
    <source>
        <dbReference type="RefSeq" id="XP_011047505.1"/>
    </source>
</evidence>
<evidence type="ECO:0000256" key="7">
    <source>
        <dbReference type="ARBA" id="ARBA00022692"/>
    </source>
</evidence>
<comment type="catalytic activity">
    <reaction evidence="18">
        <text>L-threonyl-[protein] + ATP = O-phospho-L-threonyl-[protein] + ADP + H(+)</text>
        <dbReference type="Rhea" id="RHEA:46608"/>
        <dbReference type="Rhea" id="RHEA-COMP:11060"/>
        <dbReference type="Rhea" id="RHEA-COMP:11605"/>
        <dbReference type="ChEBI" id="CHEBI:15378"/>
        <dbReference type="ChEBI" id="CHEBI:30013"/>
        <dbReference type="ChEBI" id="CHEBI:30616"/>
        <dbReference type="ChEBI" id="CHEBI:61977"/>
        <dbReference type="ChEBI" id="CHEBI:456216"/>
        <dbReference type="EC" id="2.7.11.1"/>
    </reaction>
</comment>
<comment type="subcellular location">
    <subcellularLocation>
        <location evidence="1">Cell membrane</location>
        <topology evidence="1">Single-pass type I membrane protein</topology>
    </subcellularLocation>
</comment>
<keyword evidence="15" id="KW-1015">Disulfide bond</keyword>
<keyword evidence="24" id="KW-1185">Reference proteome</keyword>
<keyword evidence="4" id="KW-0723">Serine/threonine-protein kinase</keyword>
<feature type="domain" description="Apple" evidence="23">
    <location>
        <begin position="365"/>
        <end position="448"/>
    </location>
</feature>
<accession>A0AAJ6VFZ3</accession>
<dbReference type="SUPFAM" id="SSF56112">
    <property type="entry name" value="Protein kinase-like (PK-like)"/>
    <property type="match status" value="1"/>
</dbReference>
<feature type="domain" description="Protein kinase" evidence="21">
    <location>
        <begin position="1064"/>
        <end position="1324"/>
    </location>
</feature>
<evidence type="ECO:0000256" key="11">
    <source>
        <dbReference type="ARBA" id="ARBA00022777"/>
    </source>
</evidence>
<evidence type="ECO:0000256" key="6">
    <source>
        <dbReference type="ARBA" id="ARBA00022679"/>
    </source>
</evidence>
<dbReference type="Pfam" id="PF07714">
    <property type="entry name" value="PK_Tyr_Ser-Thr"/>
    <property type="match status" value="1"/>
</dbReference>
<evidence type="ECO:0000256" key="5">
    <source>
        <dbReference type="ARBA" id="ARBA00022553"/>
    </source>
</evidence>
<sequence length="1380" mass="156105">MMDVKERTRIQTAHITISATNMVSSIFSSFTLFLFLSSWMCSARDNTTLPTTPLRDEMGDTLVSSGERFELGFFTPCGRNEGKKYLGIWYYRYNPQTVVWVANRENPLDNSRGVFSLGQDGNLQVMDVNGTSYWSARIESTSSSFSLKLMDSGNLVLIQEAANGSAILWQSFDYPTDTFLPGMKIDKNFMLTSWKSSIDPAPGDFKFQLDERENQYIIMKNGSIPYWKSGVSGSFVRSDERLWLVSNLLMNSSRKPSSPLGNTTTTKESPYDRINSTAVNYKNTRLVVNFDGQIQVFLWRNANWTLIWREPSDRCSVFDACGTFGICNSQNRIPCKCLPGFQPRSPDNWKLENFAEGCERMSPLCSNDVAPKFLELKSMKAGKPDAEPDYSDENDCMNKCLSKCNCQAYSYHKAENGDNNFTCWTWFKDLNNIQEQYDRGRDFNVRVPLSAIASVTRKCEMCGTTVIPYPLSTGPNCGDQMYFRFHCDDSSSQLMFEVPGGAYYRVTGIDEELQKFSIHVEDASCKAIELMGNYTQSIQSWPFHVIGRCDANRSNSRIGSSFEDTGFAEVEIGWTDPSEPLCYSLDECNDWRHSTCSFARDGKKRCLCNKSFRWDPKTVNCISASVKRKCEMCGTTVIPYPLSTGPNCGDQMYFRFHCDDSSSQLMFEVPGGAYYRVTGIDEEFQKFSIHVEDANCKAIESMGNYKQQRNQSSPFYVIGRCDANRSNIILGSSFEDTGFVEVEIGWIQPSEPLCNSLDECNDLPHSTCSPARDGMKRCLCNKSFWWDPKTVNCISASVKRKCEMCGTTVIPYPLSTGPNCGDQMYFRFHCDDSSSQLMFEVPGGAYYRVTGIDEELQKFSIHVEDANCKAIESMGNYKQQRNQSSPFYVIGRCDANRSNSRIGSSFEDTGFAEVEIGWTDPSEPLCYSLDECNDWRHSTCSFARDGKKRCLCNKSFWWDPKTVNCISASTKKRRSLYLVLLGVVAASVIILCASFFLYHMRRSTKVTGRENRESIQGNVAFHLNDTERRSRDLISADHFTVDDKKGIDVPIFDMECILAATDNFSGANKLGQGGFGPVYKGKLPGGQEIAIKRLSYGSGQGLEEFKNEITLIVKLQHRNLVRLLGYCEEGCEKMLAYEYMPNKSLDVFIFDRTLCVLLNWELRFNIIMGIARGLLYLHRDSRLKIIHRDLKTSNVLLDEEMNPKISDFGLARILRGKQTEGNTQRVVGTYGYMAPEYAMDGDFSTKSDVFSFGVIVLEILSGKRNAAFYKSDQNFSLSAYAWKLWKEEKVLDLMDRALCDTCDANEFVRCVNVGLLCVQEHQWDRPTMSNVVFMLESDTASLPTPKKPAFAASRSLFNTASSSSKADSYVDLTNTLEQGR</sequence>
<keyword evidence="14 20" id="KW-0472">Membrane</keyword>
<evidence type="ECO:0000259" key="23">
    <source>
        <dbReference type="PROSITE" id="PS50948"/>
    </source>
</evidence>
<evidence type="ECO:0000256" key="14">
    <source>
        <dbReference type="ARBA" id="ARBA00023136"/>
    </source>
</evidence>
<dbReference type="SUPFAM" id="SSF51110">
    <property type="entry name" value="alpha-D-mannose-specific plant lectins"/>
    <property type="match status" value="1"/>
</dbReference>
<dbReference type="GO" id="GO:0004674">
    <property type="term" value="F:protein serine/threonine kinase activity"/>
    <property type="evidence" value="ECO:0007669"/>
    <property type="project" value="UniProtKB-KW"/>
</dbReference>
<gene>
    <name evidence="25" type="primary">LOC105141833</name>
</gene>
<dbReference type="EC" id="2.7.11.1" evidence="2"/>
<dbReference type="CDD" id="cd14066">
    <property type="entry name" value="STKc_IRAK"/>
    <property type="match status" value="1"/>
</dbReference>
<dbReference type="PROSITE" id="PS00108">
    <property type="entry name" value="PROTEIN_KINASE_ST"/>
    <property type="match status" value="1"/>
</dbReference>
<dbReference type="RefSeq" id="XP_011047505.1">
    <property type="nucleotide sequence ID" value="XM_011049203.1"/>
</dbReference>
<dbReference type="InterPro" id="IPR036426">
    <property type="entry name" value="Bulb-type_lectin_dom_sf"/>
</dbReference>
<keyword evidence="11" id="KW-0418">Kinase</keyword>
<dbReference type="PROSITE" id="PS50927">
    <property type="entry name" value="BULB_LECTIN"/>
    <property type="match status" value="1"/>
</dbReference>
<dbReference type="GeneID" id="105141833"/>
<comment type="catalytic activity">
    <reaction evidence="19">
        <text>L-seryl-[protein] + ATP = O-phospho-L-seryl-[protein] + ADP + H(+)</text>
        <dbReference type="Rhea" id="RHEA:17989"/>
        <dbReference type="Rhea" id="RHEA-COMP:9863"/>
        <dbReference type="Rhea" id="RHEA-COMP:11604"/>
        <dbReference type="ChEBI" id="CHEBI:15378"/>
        <dbReference type="ChEBI" id="CHEBI:29999"/>
        <dbReference type="ChEBI" id="CHEBI:30616"/>
        <dbReference type="ChEBI" id="CHEBI:83421"/>
        <dbReference type="ChEBI" id="CHEBI:456216"/>
        <dbReference type="EC" id="2.7.11.1"/>
    </reaction>
</comment>
<organism evidence="24 25">
    <name type="scientific">Populus euphratica</name>
    <name type="common">Euphrates poplar</name>
    <dbReference type="NCBI Taxonomy" id="75702"/>
    <lineage>
        <taxon>Eukaryota</taxon>
        <taxon>Viridiplantae</taxon>
        <taxon>Streptophyta</taxon>
        <taxon>Embryophyta</taxon>
        <taxon>Tracheophyta</taxon>
        <taxon>Spermatophyta</taxon>
        <taxon>Magnoliopsida</taxon>
        <taxon>eudicotyledons</taxon>
        <taxon>Gunneridae</taxon>
        <taxon>Pentapetalae</taxon>
        <taxon>rosids</taxon>
        <taxon>fabids</taxon>
        <taxon>Malpighiales</taxon>
        <taxon>Salicaceae</taxon>
        <taxon>Saliceae</taxon>
        <taxon>Populus</taxon>
    </lineage>
</organism>
<dbReference type="PROSITE" id="PS50011">
    <property type="entry name" value="PROTEIN_KINASE_DOM"/>
    <property type="match status" value="1"/>
</dbReference>
<dbReference type="FunFam" id="1.10.510.10:FF:000060">
    <property type="entry name" value="G-type lectin S-receptor-like serine/threonine-protein kinase"/>
    <property type="match status" value="1"/>
</dbReference>
<dbReference type="Gene3D" id="3.30.200.20">
    <property type="entry name" value="Phosphorylase Kinase, domain 1"/>
    <property type="match status" value="1"/>
</dbReference>
<evidence type="ECO:0000256" key="10">
    <source>
        <dbReference type="ARBA" id="ARBA00022741"/>
    </source>
</evidence>
<dbReference type="SMART" id="SM00108">
    <property type="entry name" value="B_lectin"/>
    <property type="match status" value="1"/>
</dbReference>
<evidence type="ECO:0000313" key="24">
    <source>
        <dbReference type="Proteomes" id="UP000694918"/>
    </source>
</evidence>
<evidence type="ECO:0000256" key="17">
    <source>
        <dbReference type="ARBA" id="ARBA00023180"/>
    </source>
</evidence>
<proteinExistence type="predicted"/>
<protein>
    <recommendedName>
        <fullName evidence="2">non-specific serine/threonine protein kinase</fullName>
        <ecNumber evidence="2">2.7.11.1</ecNumber>
    </recommendedName>
</protein>
<keyword evidence="12" id="KW-0067">ATP-binding</keyword>
<dbReference type="GO" id="GO:0005524">
    <property type="term" value="F:ATP binding"/>
    <property type="evidence" value="ECO:0007669"/>
    <property type="project" value="UniProtKB-KW"/>
</dbReference>
<dbReference type="Pfam" id="PF00954">
    <property type="entry name" value="S_locus_glycop"/>
    <property type="match status" value="1"/>
</dbReference>
<dbReference type="PROSITE" id="PS50948">
    <property type="entry name" value="PAN"/>
    <property type="match status" value="1"/>
</dbReference>
<reference evidence="25" key="1">
    <citation type="submission" date="2025-08" db="UniProtKB">
        <authorList>
            <consortium name="RefSeq"/>
        </authorList>
    </citation>
    <scope>IDENTIFICATION</scope>
</reference>
<keyword evidence="6" id="KW-0808">Transferase</keyword>